<dbReference type="EMBL" id="LAZR01021889">
    <property type="protein sequence ID" value="KKL83762.1"/>
    <property type="molecule type" value="Genomic_DNA"/>
</dbReference>
<organism evidence="3">
    <name type="scientific">marine sediment metagenome</name>
    <dbReference type="NCBI Taxonomy" id="412755"/>
    <lineage>
        <taxon>unclassified sequences</taxon>
        <taxon>metagenomes</taxon>
        <taxon>ecological metagenomes</taxon>
    </lineage>
</organism>
<gene>
    <name evidence="3" type="ORF">LCGC14_1971500</name>
</gene>
<evidence type="ECO:0000256" key="1">
    <source>
        <dbReference type="SAM" id="Coils"/>
    </source>
</evidence>
<evidence type="ECO:0000313" key="3">
    <source>
        <dbReference type="EMBL" id="KKL83762.1"/>
    </source>
</evidence>
<feature type="compositionally biased region" description="Basic and acidic residues" evidence="2">
    <location>
        <begin position="158"/>
        <end position="196"/>
    </location>
</feature>
<proteinExistence type="predicted"/>
<feature type="compositionally biased region" description="Basic and acidic residues" evidence="2">
    <location>
        <begin position="204"/>
        <end position="215"/>
    </location>
</feature>
<name>A0A0F9I8P6_9ZZZZ</name>
<evidence type="ECO:0000256" key="2">
    <source>
        <dbReference type="SAM" id="MobiDB-lite"/>
    </source>
</evidence>
<sequence>SVQNNTAWKFTCKPRVRLVKKTIFKTGANGGPTARSALQLEAAVLRAFVDAVDVGTAVRGEFNERFDNIDRRIQQWSGVDPRLREDLDRLEQLVDDETRAKRASEDKVLELQRQLSALEDMNKLQNDNLFKSLERQTQAGEAAKTARTQRDTCQQELEAERTRNLTDKRRSKRLEELQAEQRQKEANETARLRAQDLEDYTEAETARTEARDRADQSASDTATKILEDPASASGDADAARETLDRAASSLQQQADDLRDTADQRRDPDDAVADSLRNEAEQYEDAVEDLEKEADGVDARAAAIPDDIQRKREFISFWRQLLKHPEGEKQLEDVEARLWSGPNFNFPAVFLVKPEKLFKPAAAVAKTRWIPFLDARTASLRGGDQEFPAPPHPTIAQVSEVVDAVVRNLTIRLLGPAVATNRATALDALMVINLALERTYFAGGGDVEAAGGWFTTDEWETVLRMQKQIQIRP</sequence>
<comment type="caution">
    <text evidence="3">The sequence shown here is derived from an EMBL/GenBank/DDBJ whole genome shotgun (WGS) entry which is preliminary data.</text>
</comment>
<keyword evidence="1" id="KW-0175">Coiled coil</keyword>
<feature type="compositionally biased region" description="Basic and acidic residues" evidence="2">
    <location>
        <begin position="255"/>
        <end position="268"/>
    </location>
</feature>
<reference evidence="3" key="1">
    <citation type="journal article" date="2015" name="Nature">
        <title>Complex archaea that bridge the gap between prokaryotes and eukaryotes.</title>
        <authorList>
            <person name="Spang A."/>
            <person name="Saw J.H."/>
            <person name="Jorgensen S.L."/>
            <person name="Zaremba-Niedzwiedzka K."/>
            <person name="Martijn J."/>
            <person name="Lind A.E."/>
            <person name="van Eijk R."/>
            <person name="Schleper C."/>
            <person name="Guy L."/>
            <person name="Ettema T.J."/>
        </authorList>
    </citation>
    <scope>NUCLEOTIDE SEQUENCE</scope>
</reference>
<protein>
    <submittedName>
        <fullName evidence="3">Uncharacterized protein</fullName>
    </submittedName>
</protein>
<feature type="region of interest" description="Disordered" evidence="2">
    <location>
        <begin position="137"/>
        <end position="268"/>
    </location>
</feature>
<feature type="coiled-coil region" evidence="1">
    <location>
        <begin position="87"/>
        <end position="128"/>
    </location>
</feature>
<feature type="non-terminal residue" evidence="3">
    <location>
        <position position="1"/>
    </location>
</feature>
<dbReference type="AlphaFoldDB" id="A0A0F9I8P6"/>
<accession>A0A0F9I8P6</accession>